<evidence type="ECO:0000313" key="2">
    <source>
        <dbReference type="EMBL" id="KAH8103297.1"/>
    </source>
</evidence>
<feature type="region of interest" description="Disordered" evidence="1">
    <location>
        <begin position="341"/>
        <end position="360"/>
    </location>
</feature>
<evidence type="ECO:0000313" key="3">
    <source>
        <dbReference type="Proteomes" id="UP000813824"/>
    </source>
</evidence>
<name>A0A8K0UTX1_9AGAR</name>
<feature type="compositionally biased region" description="Low complexity" evidence="1">
    <location>
        <begin position="605"/>
        <end position="637"/>
    </location>
</feature>
<reference evidence="2" key="1">
    <citation type="journal article" date="2021" name="New Phytol.">
        <title>Evolutionary innovations through gain and loss of genes in the ectomycorrhizal Boletales.</title>
        <authorList>
            <person name="Wu G."/>
            <person name="Miyauchi S."/>
            <person name="Morin E."/>
            <person name="Kuo A."/>
            <person name="Drula E."/>
            <person name="Varga T."/>
            <person name="Kohler A."/>
            <person name="Feng B."/>
            <person name="Cao Y."/>
            <person name="Lipzen A."/>
            <person name="Daum C."/>
            <person name="Hundley H."/>
            <person name="Pangilinan J."/>
            <person name="Johnson J."/>
            <person name="Barry K."/>
            <person name="LaButti K."/>
            <person name="Ng V."/>
            <person name="Ahrendt S."/>
            <person name="Min B."/>
            <person name="Choi I.G."/>
            <person name="Park H."/>
            <person name="Plett J.M."/>
            <person name="Magnuson J."/>
            <person name="Spatafora J.W."/>
            <person name="Nagy L.G."/>
            <person name="Henrissat B."/>
            <person name="Grigoriev I.V."/>
            <person name="Yang Z.L."/>
            <person name="Xu J."/>
            <person name="Martin F.M."/>
        </authorList>
    </citation>
    <scope>NUCLEOTIDE SEQUENCE</scope>
    <source>
        <strain evidence="2">KKN 215</strain>
    </source>
</reference>
<feature type="compositionally biased region" description="Low complexity" evidence="1">
    <location>
        <begin position="537"/>
        <end position="549"/>
    </location>
</feature>
<accession>A0A8K0UTX1</accession>
<keyword evidence="3" id="KW-1185">Reference proteome</keyword>
<dbReference type="EMBL" id="JAEVFJ010000007">
    <property type="protein sequence ID" value="KAH8103297.1"/>
    <property type="molecule type" value="Genomic_DNA"/>
</dbReference>
<dbReference type="Proteomes" id="UP000813824">
    <property type="component" value="Unassembled WGS sequence"/>
</dbReference>
<comment type="caution">
    <text evidence="2">The sequence shown here is derived from an EMBL/GenBank/DDBJ whole genome shotgun (WGS) entry which is preliminary data.</text>
</comment>
<feature type="region of interest" description="Disordered" evidence="1">
    <location>
        <begin position="17"/>
        <end position="42"/>
    </location>
</feature>
<gene>
    <name evidence="2" type="ORF">BXZ70DRAFT_1005727</name>
</gene>
<proteinExistence type="predicted"/>
<protein>
    <submittedName>
        <fullName evidence="2">Uncharacterized protein</fullName>
    </submittedName>
</protein>
<evidence type="ECO:0000256" key="1">
    <source>
        <dbReference type="SAM" id="MobiDB-lite"/>
    </source>
</evidence>
<organism evidence="2 3">
    <name type="scientific">Cristinia sonorae</name>
    <dbReference type="NCBI Taxonomy" id="1940300"/>
    <lineage>
        <taxon>Eukaryota</taxon>
        <taxon>Fungi</taxon>
        <taxon>Dikarya</taxon>
        <taxon>Basidiomycota</taxon>
        <taxon>Agaricomycotina</taxon>
        <taxon>Agaricomycetes</taxon>
        <taxon>Agaricomycetidae</taxon>
        <taxon>Agaricales</taxon>
        <taxon>Pleurotineae</taxon>
        <taxon>Stephanosporaceae</taxon>
        <taxon>Cristinia</taxon>
    </lineage>
</organism>
<feature type="compositionally biased region" description="Pro residues" evidence="1">
    <location>
        <begin position="669"/>
        <end position="680"/>
    </location>
</feature>
<feature type="compositionally biased region" description="Polar residues" evidence="1">
    <location>
        <begin position="585"/>
        <end position="599"/>
    </location>
</feature>
<feature type="region of interest" description="Disordered" evidence="1">
    <location>
        <begin position="513"/>
        <end position="643"/>
    </location>
</feature>
<feature type="region of interest" description="Disordered" evidence="1">
    <location>
        <begin position="55"/>
        <end position="93"/>
    </location>
</feature>
<feature type="region of interest" description="Disordered" evidence="1">
    <location>
        <begin position="661"/>
        <end position="738"/>
    </location>
</feature>
<sequence length="738" mass="79905">MPVNTRLPCSPRMVLSDLKNRHLTTPGGQNGTPGEDRHSRRKSFLVVPTIPDHRTSKYLRRHSSALPEDSSHPRRQVDPTPAGRATHARHRSIPKSPVLAFGFMKAPVSNHLVTSSVVPLASSPMASTCCTCDTSIMKNVNQDAITKRNSAPVSVAPIAVSSMDQSLISPGVVATLESKSSCAPATYRTHRATVPNTPSPAVFQQPSTCADTSSYVFRHHTPGRSEADIAPSLTNAGPTSDDILSLSAVIDTERTSQTTPRQNQGASCNTLKLSRHPSVNRDATSLFSSTVSFAAFKTGRLVRDDTWQLPTVSVTSDYPTLLTETPSFMVTRNSPTNTALSPPSYYDLTPSRQGKTKPHYSFKPRAGLCATPANEDIDAVDKALLYAKPTYPLAQGGPIPMSQSRSLSSLMVSLELANPSLRQSLLKELPVVAAESADNPFDVAMAQTSPPPYDIPEESWRDTLMLLDELEMLTVETKALPIPRPPAVPPKDVSVHLPEPTSLPYYDEELCLSPSAIPDDDEFDDARSHHSDSTINTARPSSDSSRTRTPSPPRTPVDPFFAPHVHVISPNETMDTLTDPALPGSPSSKTKNHSATYNHPTHAYPHTTRTSPSRSRPSAASHFSDYPTHPSSSSPTHRLASSPLPSMNAQAILPRSSPILLSNSLDRAPTPPLGPRPPTPGTTLKRLFRSRPSTAPTMHAESFYQPPAQATPVSGGRTKKLSRSEKKYNGWGESFLEF</sequence>
<dbReference type="AlphaFoldDB" id="A0A8K0UTX1"/>